<dbReference type="RefSeq" id="WP_184265263.1">
    <property type="nucleotide sequence ID" value="NZ_JACIIX010000015.1"/>
</dbReference>
<dbReference type="Gene3D" id="3.40.50.11590">
    <property type="match status" value="1"/>
</dbReference>
<keyword evidence="4" id="KW-1185">Reference proteome</keyword>
<proteinExistence type="predicted"/>
<dbReference type="Pfam" id="PF04016">
    <property type="entry name" value="DUF364"/>
    <property type="match status" value="1"/>
</dbReference>
<dbReference type="AlphaFoldDB" id="A0A7W9ZI95"/>
<dbReference type="Pfam" id="PF10649">
    <property type="entry name" value="DUF2478"/>
    <property type="match status" value="1"/>
</dbReference>
<dbReference type="Gene3D" id="3.30.390.100">
    <property type="match status" value="1"/>
</dbReference>
<gene>
    <name evidence="3" type="ORF">FHS48_003448</name>
</gene>
<dbReference type="InterPro" id="IPR025251">
    <property type="entry name" value="DUF4213"/>
</dbReference>
<dbReference type="Pfam" id="PF13938">
    <property type="entry name" value="DUF4213"/>
    <property type="match status" value="1"/>
</dbReference>
<evidence type="ECO:0000259" key="2">
    <source>
        <dbReference type="Pfam" id="PF13938"/>
    </source>
</evidence>
<name>A0A7W9ZI95_NOVIT</name>
<comment type="caution">
    <text evidence="3">The sequence shown here is derived from an EMBL/GenBank/DDBJ whole genome shotgun (WGS) entry which is preliminary data.</text>
</comment>
<feature type="domain" description="Putative heavy-metal chelation" evidence="1">
    <location>
        <begin position="284"/>
        <end position="407"/>
    </location>
</feature>
<evidence type="ECO:0000313" key="4">
    <source>
        <dbReference type="Proteomes" id="UP000544872"/>
    </source>
</evidence>
<accession>A0A7W9ZI95</accession>
<organism evidence="3 4">
    <name type="scientific">Novispirillum itersonii</name>
    <name type="common">Aquaspirillum itersonii</name>
    <dbReference type="NCBI Taxonomy" id="189"/>
    <lineage>
        <taxon>Bacteria</taxon>
        <taxon>Pseudomonadati</taxon>
        <taxon>Pseudomonadota</taxon>
        <taxon>Alphaproteobacteria</taxon>
        <taxon>Rhodospirillales</taxon>
        <taxon>Novispirillaceae</taxon>
        <taxon>Novispirillum</taxon>
    </lineage>
</organism>
<reference evidence="3 4" key="1">
    <citation type="submission" date="2020-08" db="EMBL/GenBank/DDBJ databases">
        <title>Genomic Encyclopedia of Type Strains, Phase IV (KMG-IV): sequencing the most valuable type-strain genomes for metagenomic binning, comparative biology and taxonomic classification.</title>
        <authorList>
            <person name="Goeker M."/>
        </authorList>
    </citation>
    <scope>NUCLEOTIDE SEQUENCE [LARGE SCALE GENOMIC DNA]</scope>
    <source>
        <strain evidence="3 4">DSM 11590</strain>
    </source>
</reference>
<feature type="domain" description="DUF4213" evidence="2">
    <location>
        <begin position="188"/>
        <end position="261"/>
    </location>
</feature>
<protein>
    <recommendedName>
        <fullName evidence="5">DUF2478 domain-containing protein</fullName>
    </recommendedName>
</protein>
<evidence type="ECO:0008006" key="5">
    <source>
        <dbReference type="Google" id="ProtNLM"/>
    </source>
</evidence>
<dbReference type="Proteomes" id="UP000544872">
    <property type="component" value="Unassembled WGS sequence"/>
</dbReference>
<dbReference type="InterPro" id="IPR018912">
    <property type="entry name" value="DUF2478"/>
</dbReference>
<sequence length="409" mass="41486">MTLPAFLPPALPAGAIVAPAGTPAQPVLAAFTAELISRGFAVAGVTQSVSRDGDGRKTGMHLHPVEGGDAIAMAQGLGRGSSSCVIDESGVADAAARLRQGLDSGCDLAVFNKFGHLEQEGRGFHAELLLALSARVPVLVTLPPEMLGPWLEFCGGACTLLPASADALWRWWGPHRLYADLVHSVPAADAGSIRRVVIGLNWCLVEGEYGCGLAHTPARGTPGCRSIDASGWAGRPLAELAALLPSLNPFEAALGLAAVNAHHNRRSLDLPQASGLDALGPQPGAVVMIGAFPGAAERFTELTVIEQSPGPGQLPPTAATAALSRADGAVITASALVNHTLPDLLPPLHGRPAVLTGPGTPLTPRLHAYGLTALAGLIIDDADGCAAAVAAGAGARALKAFGRAVILSA</sequence>
<dbReference type="SUPFAM" id="SSF159713">
    <property type="entry name" value="Dhaf3308-like"/>
    <property type="match status" value="1"/>
</dbReference>
<dbReference type="InterPro" id="IPR007161">
    <property type="entry name" value="DUF364"/>
</dbReference>
<evidence type="ECO:0000313" key="3">
    <source>
        <dbReference type="EMBL" id="MBB6212002.1"/>
    </source>
</evidence>
<evidence type="ECO:0000259" key="1">
    <source>
        <dbReference type="Pfam" id="PF04016"/>
    </source>
</evidence>
<dbReference type="EMBL" id="JACIIX010000015">
    <property type="protein sequence ID" value="MBB6212002.1"/>
    <property type="molecule type" value="Genomic_DNA"/>
</dbReference>